<dbReference type="Proteomes" id="UP000817658">
    <property type="component" value="Chromosome 1"/>
</dbReference>
<sequence>MTRRSSARARWSKGLATMRCSSVVAVTSSAQDWAPVVGAGGEANAVAEHDSLSQLHPLRHLLPPFPFFSFAGCRGRQDPAPVVGADGEADAAAEHDSLPQLPATAAAAVAATPALPSNSTGDVMSDSSDLVAAVAAPFQFHLPPPGAKLATIAGFTSPPRASSASLAEVGRGDQRWCGQEEKPTSCRPCTSSPQAAIDKTAHEPPSTSPLHTAVHEPENRRRFVAYYCTCRSWRRNGGTDGNVPSHAQTEILTGVVRFKFCKISVTCTQYHE</sequence>
<feature type="region of interest" description="Disordered" evidence="1">
    <location>
        <begin position="177"/>
        <end position="213"/>
    </location>
</feature>
<protein>
    <submittedName>
        <fullName evidence="2">Uncharacterized protein</fullName>
    </submittedName>
</protein>
<dbReference type="EMBL" id="AP003853">
    <property type="protein sequence ID" value="BAD68825.1"/>
    <property type="molecule type" value="Genomic_DNA"/>
</dbReference>
<gene>
    <name evidence="2" type="primary">OSJNBa0091E23.43</name>
</gene>
<proteinExistence type="predicted"/>
<dbReference type="AlphaFoldDB" id="Q5VP00"/>
<evidence type="ECO:0000313" key="2">
    <source>
        <dbReference type="EMBL" id="BAD68825.1"/>
    </source>
</evidence>
<organism evidence="2">
    <name type="scientific">Oryza sativa subsp. japonica</name>
    <name type="common">Rice</name>
    <dbReference type="NCBI Taxonomy" id="39947"/>
    <lineage>
        <taxon>Eukaryota</taxon>
        <taxon>Viridiplantae</taxon>
        <taxon>Streptophyta</taxon>
        <taxon>Embryophyta</taxon>
        <taxon>Tracheophyta</taxon>
        <taxon>Spermatophyta</taxon>
        <taxon>Magnoliopsida</taxon>
        <taxon>Liliopsida</taxon>
        <taxon>Poales</taxon>
        <taxon>Poaceae</taxon>
        <taxon>BOP clade</taxon>
        <taxon>Oryzoideae</taxon>
        <taxon>Oryzeae</taxon>
        <taxon>Oryzinae</taxon>
        <taxon>Oryza</taxon>
        <taxon>Oryza sativa</taxon>
    </lineage>
</organism>
<accession>Q5VP00</accession>
<evidence type="ECO:0000256" key="1">
    <source>
        <dbReference type="SAM" id="MobiDB-lite"/>
    </source>
</evidence>
<name>Q5VP00_ORYSJ</name>
<reference evidence="2" key="1">
    <citation type="journal article" date="2002" name="Nature">
        <title>The genome sequence and structure of rice chromosome 1.</title>
        <authorList>
            <person name="Sasaki T."/>
            <person name="Matsumoto T."/>
            <person name="Yamamoto K."/>
            <person name="Sakata K."/>
            <person name="Baba T."/>
            <person name="Katayose Y."/>
            <person name="Wu J."/>
            <person name="Niimura Y."/>
            <person name="Cheng Z."/>
            <person name="Nagamura Y."/>
            <person name="Antonio B.A."/>
            <person name="Kanamori H."/>
            <person name="Hosokawa S."/>
            <person name="Masukawa M."/>
            <person name="Arikawa K."/>
            <person name="Chiden Y."/>
            <person name="Hayashi M."/>
            <person name="Okamoto M."/>
            <person name="Ando T."/>
            <person name="Aoki H."/>
            <person name="Arita K."/>
            <person name="Hamada M."/>
            <person name="Harada C."/>
            <person name="Hijishita S."/>
            <person name="Honda M."/>
            <person name="Ichikawa Y."/>
            <person name="Idonuma A."/>
            <person name="Iijima M."/>
            <person name="Ikeda M."/>
            <person name="Ikeno M."/>
            <person name="Itoh S."/>
            <person name="Itoh T."/>
            <person name="Itoh Y."/>
            <person name="Itoh Y."/>
            <person name="Iwabuchi A."/>
            <person name="Kamiya K."/>
            <person name="Karasawa W."/>
            <person name="Katagiri S."/>
            <person name="Kikuta A."/>
            <person name="Kobayashi N."/>
            <person name="Kono I."/>
            <person name="Machita K."/>
            <person name="Maehara T."/>
            <person name="Mizuno H."/>
            <person name="Mizubayashi T."/>
            <person name="Mukai Y."/>
            <person name="Nagasaki H."/>
            <person name="Nakashima M."/>
            <person name="Nakama Y."/>
            <person name="Nakamichi Y."/>
            <person name="Nakamura M."/>
            <person name="Namiki N."/>
            <person name="Negishi M."/>
            <person name="Ohta I."/>
            <person name="Ono N."/>
            <person name="Saji S."/>
            <person name="Sakai K."/>
            <person name="Shibata M."/>
            <person name="Shimokawa T."/>
            <person name="Shomura A."/>
            <person name="Song J."/>
            <person name="Takazaki Y."/>
            <person name="Terasawa K."/>
            <person name="Tsuji K."/>
            <person name="Waki K."/>
            <person name="Yamagata H."/>
            <person name="Yamane H."/>
            <person name="Yoshiki S."/>
            <person name="Yoshihara R."/>
            <person name="Yukawa K."/>
            <person name="Zhong H."/>
            <person name="Iwama H."/>
            <person name="Endo T."/>
            <person name="Ito H."/>
            <person name="Hahn J.H."/>
            <person name="Kim H.I."/>
            <person name="Eun M.Y."/>
            <person name="Yano M."/>
            <person name="Jiang J."/>
            <person name="Gojobori T."/>
        </authorList>
    </citation>
    <scope>NUCLEOTIDE SEQUENCE [LARGE SCALE GENOMIC DNA]</scope>
</reference>